<protein>
    <submittedName>
        <fullName evidence="5">Uncharacterized protein</fullName>
    </submittedName>
</protein>
<dbReference type="GO" id="GO:0005634">
    <property type="term" value="C:nucleus"/>
    <property type="evidence" value="ECO:0007669"/>
    <property type="project" value="TreeGrafter"/>
</dbReference>
<proteinExistence type="predicted"/>
<evidence type="ECO:0000256" key="3">
    <source>
        <dbReference type="ARBA" id="ARBA00022840"/>
    </source>
</evidence>
<evidence type="ECO:0000256" key="2">
    <source>
        <dbReference type="ARBA" id="ARBA00022801"/>
    </source>
</evidence>
<comment type="caution">
    <text evidence="5">The sequence shown here is derived from an EMBL/GenBank/DDBJ whole genome shotgun (WGS) entry which is preliminary data.</text>
</comment>
<evidence type="ECO:0000256" key="4">
    <source>
        <dbReference type="SAM" id="MobiDB-lite"/>
    </source>
</evidence>
<dbReference type="InterPro" id="IPR050628">
    <property type="entry name" value="SNF2_RAD54_helicase_TF"/>
</dbReference>
<feature type="compositionally biased region" description="Basic and acidic residues" evidence="4">
    <location>
        <begin position="1001"/>
        <end position="1015"/>
    </location>
</feature>
<keyword evidence="3" id="KW-0067">ATP-binding</keyword>
<organism evidence="5 6">
    <name type="scientific">Diaporthe helianthi</name>
    <dbReference type="NCBI Taxonomy" id="158607"/>
    <lineage>
        <taxon>Eukaryota</taxon>
        <taxon>Fungi</taxon>
        <taxon>Dikarya</taxon>
        <taxon>Ascomycota</taxon>
        <taxon>Pezizomycotina</taxon>
        <taxon>Sordariomycetes</taxon>
        <taxon>Sordariomycetidae</taxon>
        <taxon>Diaporthales</taxon>
        <taxon>Diaporthaceae</taxon>
        <taxon>Diaporthe</taxon>
    </lineage>
</organism>
<dbReference type="InterPro" id="IPR027417">
    <property type="entry name" value="P-loop_NTPase"/>
</dbReference>
<dbReference type="GO" id="GO:0006281">
    <property type="term" value="P:DNA repair"/>
    <property type="evidence" value="ECO:0007669"/>
    <property type="project" value="TreeGrafter"/>
</dbReference>
<dbReference type="Proteomes" id="UP000094444">
    <property type="component" value="Unassembled WGS sequence"/>
</dbReference>
<dbReference type="Gene3D" id="3.40.50.300">
    <property type="entry name" value="P-loop containing nucleotide triphosphate hydrolases"/>
    <property type="match status" value="2"/>
</dbReference>
<keyword evidence="2" id="KW-0378">Hydrolase</keyword>
<dbReference type="SUPFAM" id="SSF52540">
    <property type="entry name" value="P-loop containing nucleoside triphosphate hydrolases"/>
    <property type="match status" value="2"/>
</dbReference>
<keyword evidence="6" id="KW-1185">Reference proteome</keyword>
<reference evidence="5" key="1">
    <citation type="submission" date="2017-09" db="EMBL/GenBank/DDBJ databases">
        <title>Polyketide synthases of a Diaporthe helianthi virulent isolate.</title>
        <authorList>
            <person name="Baroncelli R."/>
        </authorList>
    </citation>
    <scope>NUCLEOTIDE SEQUENCE [LARGE SCALE GENOMIC DNA]</scope>
    <source>
        <strain evidence="5">7/96</strain>
    </source>
</reference>
<gene>
    <name evidence="5" type="ORF">DHEL01_v211130</name>
</gene>
<dbReference type="GO" id="GO:0016787">
    <property type="term" value="F:hydrolase activity"/>
    <property type="evidence" value="ECO:0007669"/>
    <property type="project" value="UniProtKB-KW"/>
</dbReference>
<feature type="region of interest" description="Disordered" evidence="4">
    <location>
        <begin position="858"/>
        <end position="883"/>
    </location>
</feature>
<dbReference type="GO" id="GO:0008094">
    <property type="term" value="F:ATP-dependent activity, acting on DNA"/>
    <property type="evidence" value="ECO:0007669"/>
    <property type="project" value="TreeGrafter"/>
</dbReference>
<feature type="region of interest" description="Disordered" evidence="4">
    <location>
        <begin position="1000"/>
        <end position="1019"/>
    </location>
</feature>
<feature type="compositionally biased region" description="Polar residues" evidence="4">
    <location>
        <begin position="811"/>
        <end position="821"/>
    </location>
</feature>
<evidence type="ECO:0000256" key="1">
    <source>
        <dbReference type="ARBA" id="ARBA00022741"/>
    </source>
</evidence>
<feature type="region of interest" description="Disordered" evidence="4">
    <location>
        <begin position="797"/>
        <end position="822"/>
    </location>
</feature>
<dbReference type="GO" id="GO:0005524">
    <property type="term" value="F:ATP binding"/>
    <property type="evidence" value="ECO:0007669"/>
    <property type="project" value="UniProtKB-KW"/>
</dbReference>
<accession>A0A2P5HJP2</accession>
<evidence type="ECO:0000313" key="6">
    <source>
        <dbReference type="Proteomes" id="UP000094444"/>
    </source>
</evidence>
<name>A0A2P5HJP2_DIAHE</name>
<sequence>MSRVAASFSGAVLTKTGRSGVQEESMVTVQEEVTHIEEPEEPSTVLTRLALERPNPLADLESLLPVRHDFDDENGFIALCNDLLVLNSQEHRDPTRRTIKIPGTTGVFISPNQFYHAWHLLSQRGRDLHGGILADEAGTGKTYVYFATVLLRALAWESKRAVQLYWNGKGKKKVGKQAEHHLPQGGNGRSCPSQKQGGISCYCVSGSLTRTICDSTPSGVSALYVATETWPDILNMVQTAGLNPSVYQLCLVHNNAPARFTRPWQPLVDTLSHGAQPDLKDFSPASYIFITTLESPRLRNIFAERILDVGFFLIDEAHQILRTKNSLTFRMALESAQNGADVWFVTATPFSGCTLDDWVPPMKCIAPRRASATHRLARALDLATSSGDDAHVLSFQTQFNVIFDRDLVVRHFGTSKFLGKSISDVQDIVPRVISRSTPLQHRAAVQELASQIAWKDPQMCDPAQRGLLYLVSLFPAAAELIAERPITFDTASIRDLVRQTKNRLRIEESEPLRRLADQIVHDSPKLDCILDELHRMGQDKRERSRIDNQAAPRFGAGEDLRMKKMVIITPTVVSAVFLYLALIRHRPDVALIHNWVSAQEKEQVVNNFKSLSAAKLVKHTRILIAPFAAIGTGANLQVASYQILTSPLPDRSSQVQAFARTNRSGQRLRPLSHKILVLEDSPVDRLVLASHATVEIKSDPFNISEPLWIADNAEISSVSTCSLDNPDIPTGAVEDQMSSTHGSTLGLDEAALFQSSLPFSPLPPTRDDVRESEEDNFNALSLTEDGEALLLQNAMSWAPSPDSEDCALSTPAEQDQRVSSTEADEALLLQNTLFWAPPVDSEDGVLSTSAAQDHHDLFNDLSSESSHPSTNGRQEEQRRVMSAVPESDISLGTHGQVHWSLPTYHQLGYRPLPPLPTDRASDDQSVGPSHNGERLRLFPPLPSGPPARVDVGPSLASRPDPFASTTAQESSQSVFLAYDDYDDDQSEEFEWIERPLTPYPEEMRGQEDDGTEPGRDLGNMDFDVEDLLWTARARASLALLKRNDDDWFEAEPSLTQ</sequence>
<evidence type="ECO:0000313" key="5">
    <source>
        <dbReference type="EMBL" id="POS70478.1"/>
    </source>
</evidence>
<feature type="region of interest" description="Disordered" evidence="4">
    <location>
        <begin position="910"/>
        <end position="946"/>
    </location>
</feature>
<feature type="compositionally biased region" description="Polar residues" evidence="4">
    <location>
        <begin position="860"/>
        <end position="872"/>
    </location>
</feature>
<dbReference type="OrthoDB" id="4161342at2759"/>
<dbReference type="AlphaFoldDB" id="A0A2P5HJP2"/>
<dbReference type="EMBL" id="MAVT02001617">
    <property type="protein sequence ID" value="POS70478.1"/>
    <property type="molecule type" value="Genomic_DNA"/>
</dbReference>
<keyword evidence="1" id="KW-0547">Nucleotide-binding</keyword>
<dbReference type="InParanoid" id="A0A2P5HJP2"/>
<dbReference type="PANTHER" id="PTHR45626">
    <property type="entry name" value="TRANSCRIPTION TERMINATION FACTOR 2-RELATED"/>
    <property type="match status" value="1"/>
</dbReference>